<dbReference type="EMBL" id="JACWZY010000066">
    <property type="protein sequence ID" value="MBD2705700.1"/>
    <property type="molecule type" value="Genomic_DNA"/>
</dbReference>
<dbReference type="AlphaFoldDB" id="A0A927GB54"/>
<evidence type="ECO:0000313" key="2">
    <source>
        <dbReference type="Proteomes" id="UP000598820"/>
    </source>
</evidence>
<reference evidence="1" key="1">
    <citation type="submission" date="2020-09" db="EMBL/GenBank/DDBJ databases">
        <authorList>
            <person name="Kim M.K."/>
        </authorList>
    </citation>
    <scope>NUCLEOTIDE SEQUENCE</scope>
    <source>
        <strain evidence="1">BT702</strain>
    </source>
</reference>
<proteinExistence type="predicted"/>
<dbReference type="Proteomes" id="UP000598820">
    <property type="component" value="Unassembled WGS sequence"/>
</dbReference>
<gene>
    <name evidence="1" type="ORF">IC229_34145</name>
</gene>
<sequence length="142" mass="15974">MNIVTKKVTLPVRIEWGSKEFAAQLKADNFLFTTQADSIPAILVKLKNLLADYLEHEGKQATPWKDLLVDDFDFQCEYNLAAFFELYPELKISAIAARAGINPNLLQQYVSGNKRASQAQANKIQTAIHDLANELRQISVSH</sequence>
<keyword evidence="2" id="KW-1185">Reference proteome</keyword>
<dbReference type="RefSeq" id="WP_190893384.1">
    <property type="nucleotide sequence ID" value="NZ_JACWZY010000066.1"/>
</dbReference>
<protein>
    <submittedName>
        <fullName evidence="1">Uncharacterized protein</fullName>
    </submittedName>
</protein>
<organism evidence="1 2">
    <name type="scientific">Spirosoma profusum</name>
    <dbReference type="NCBI Taxonomy" id="2771354"/>
    <lineage>
        <taxon>Bacteria</taxon>
        <taxon>Pseudomonadati</taxon>
        <taxon>Bacteroidota</taxon>
        <taxon>Cytophagia</taxon>
        <taxon>Cytophagales</taxon>
        <taxon>Cytophagaceae</taxon>
        <taxon>Spirosoma</taxon>
    </lineage>
</organism>
<name>A0A927GB54_9BACT</name>
<evidence type="ECO:0000313" key="1">
    <source>
        <dbReference type="EMBL" id="MBD2705700.1"/>
    </source>
</evidence>
<accession>A0A927GB54</accession>
<comment type="caution">
    <text evidence="1">The sequence shown here is derived from an EMBL/GenBank/DDBJ whole genome shotgun (WGS) entry which is preliminary data.</text>
</comment>